<evidence type="ECO:0000313" key="2">
    <source>
        <dbReference type="EMBL" id="KIK54462.1"/>
    </source>
</evidence>
<feature type="transmembrane region" description="Helical" evidence="1">
    <location>
        <begin position="48"/>
        <end position="69"/>
    </location>
</feature>
<keyword evidence="1" id="KW-0472">Membrane</keyword>
<accession>A0A0D0C937</accession>
<gene>
    <name evidence="2" type="ORF">GYMLUDRAFT_899454</name>
</gene>
<name>A0A0D0C937_9AGAR</name>
<dbReference type="Proteomes" id="UP000053593">
    <property type="component" value="Unassembled WGS sequence"/>
</dbReference>
<organism evidence="2 3">
    <name type="scientific">Collybiopsis luxurians FD-317 M1</name>
    <dbReference type="NCBI Taxonomy" id="944289"/>
    <lineage>
        <taxon>Eukaryota</taxon>
        <taxon>Fungi</taxon>
        <taxon>Dikarya</taxon>
        <taxon>Basidiomycota</taxon>
        <taxon>Agaricomycotina</taxon>
        <taxon>Agaricomycetes</taxon>
        <taxon>Agaricomycetidae</taxon>
        <taxon>Agaricales</taxon>
        <taxon>Marasmiineae</taxon>
        <taxon>Omphalotaceae</taxon>
        <taxon>Collybiopsis</taxon>
        <taxon>Collybiopsis luxurians</taxon>
    </lineage>
</organism>
<keyword evidence="1" id="KW-1133">Transmembrane helix</keyword>
<proteinExistence type="predicted"/>
<protein>
    <submittedName>
        <fullName evidence="2">Uncharacterized protein</fullName>
    </submittedName>
</protein>
<feature type="transmembrane region" description="Helical" evidence="1">
    <location>
        <begin position="132"/>
        <end position="154"/>
    </location>
</feature>
<dbReference type="HOGENOM" id="CLU_1454594_0_0_1"/>
<evidence type="ECO:0000256" key="1">
    <source>
        <dbReference type="SAM" id="Phobius"/>
    </source>
</evidence>
<feature type="transmembrane region" description="Helical" evidence="1">
    <location>
        <begin position="166"/>
        <end position="187"/>
    </location>
</feature>
<keyword evidence="1" id="KW-0812">Transmembrane</keyword>
<keyword evidence="3" id="KW-1185">Reference proteome</keyword>
<dbReference type="OrthoDB" id="2548253at2759"/>
<evidence type="ECO:0000313" key="3">
    <source>
        <dbReference type="Proteomes" id="UP000053593"/>
    </source>
</evidence>
<reference evidence="2 3" key="1">
    <citation type="submission" date="2014-04" db="EMBL/GenBank/DDBJ databases">
        <title>Evolutionary Origins and Diversification of the Mycorrhizal Mutualists.</title>
        <authorList>
            <consortium name="DOE Joint Genome Institute"/>
            <consortium name="Mycorrhizal Genomics Consortium"/>
            <person name="Kohler A."/>
            <person name="Kuo A."/>
            <person name="Nagy L.G."/>
            <person name="Floudas D."/>
            <person name="Copeland A."/>
            <person name="Barry K.W."/>
            <person name="Cichocki N."/>
            <person name="Veneault-Fourrey C."/>
            <person name="LaButti K."/>
            <person name="Lindquist E.A."/>
            <person name="Lipzen A."/>
            <person name="Lundell T."/>
            <person name="Morin E."/>
            <person name="Murat C."/>
            <person name="Riley R."/>
            <person name="Ohm R."/>
            <person name="Sun H."/>
            <person name="Tunlid A."/>
            <person name="Henrissat B."/>
            <person name="Grigoriev I.V."/>
            <person name="Hibbett D.S."/>
            <person name="Martin F."/>
        </authorList>
    </citation>
    <scope>NUCLEOTIDE SEQUENCE [LARGE SCALE GENOMIC DNA]</scope>
    <source>
        <strain evidence="2 3">FD-317 M1</strain>
    </source>
</reference>
<dbReference type="AlphaFoldDB" id="A0A0D0C937"/>
<sequence length="196" mass="22039">MWMLMTALRIELIWPTGSEDTLWARNLPVPRRMRPTHRERTSERLEKIALQWKSQIVIVAGIFVAYHAMLPHIPNLVNPLHPEPDPSVLEAKMIYKGLIMKESIVDPLLVSGSLFQIILNNSSGFFAGSYKIAAIFKMVAVMLDILQFVPFIVGLPETRGGMDASLVIYAGVIAIQGWQAVTLPRVLPHDDNDDQE</sequence>
<dbReference type="EMBL" id="KN834815">
    <property type="protein sequence ID" value="KIK54462.1"/>
    <property type="molecule type" value="Genomic_DNA"/>
</dbReference>